<gene>
    <name evidence="1" type="ORF">MST27_00945</name>
</gene>
<protein>
    <submittedName>
        <fullName evidence="1">Uncharacterized protein</fullName>
    </submittedName>
</protein>
<proteinExistence type="predicted"/>
<comment type="caution">
    <text evidence="1">The sequence shown here is derived from an EMBL/GenBank/DDBJ whole genome shotgun (WGS) entry which is preliminary data.</text>
</comment>
<dbReference type="RefSeq" id="WP_243604521.1">
    <property type="nucleotide sequence ID" value="NZ_JALGRD010000001.1"/>
</dbReference>
<evidence type="ECO:0000313" key="2">
    <source>
        <dbReference type="Proteomes" id="UP001139682"/>
    </source>
</evidence>
<reference evidence="1" key="1">
    <citation type="submission" date="2022-03" db="EMBL/GenBank/DDBJ databases">
        <title>Pseudomonas marianensis sp. nov., a marine bacterium isolated from deep-sea sediments of the Mariana Trench.</title>
        <authorList>
            <person name="Wei Y."/>
        </authorList>
    </citation>
    <scope>NUCLEOTIDE SEQUENCE</scope>
    <source>
        <strain evidence="1">PS1</strain>
    </source>
</reference>
<organism evidence="1 2">
    <name type="scientific">Stutzerimonas marianensis</name>
    <dbReference type="NCBI Taxonomy" id="2929513"/>
    <lineage>
        <taxon>Bacteria</taxon>
        <taxon>Pseudomonadati</taxon>
        <taxon>Pseudomonadota</taxon>
        <taxon>Gammaproteobacteria</taxon>
        <taxon>Pseudomonadales</taxon>
        <taxon>Pseudomonadaceae</taxon>
        <taxon>Stutzerimonas</taxon>
    </lineage>
</organism>
<name>A0A9X1W0M0_9GAMM</name>
<keyword evidence="2" id="KW-1185">Reference proteome</keyword>
<dbReference type="EMBL" id="JALGRD010000001">
    <property type="protein sequence ID" value="MCJ0971934.1"/>
    <property type="molecule type" value="Genomic_DNA"/>
</dbReference>
<sequence length="64" mass="7216">MTAVIKRHSLLGSVIRYRVEALCRTAGRRTRPHCHRSLSPTTVTQALPSTLRQFTGWHDGIGNF</sequence>
<dbReference type="Proteomes" id="UP001139682">
    <property type="component" value="Unassembled WGS sequence"/>
</dbReference>
<dbReference type="AlphaFoldDB" id="A0A9X1W0M0"/>
<evidence type="ECO:0000313" key="1">
    <source>
        <dbReference type="EMBL" id="MCJ0971934.1"/>
    </source>
</evidence>
<accession>A0A9X1W0M0</accession>